<dbReference type="InterPro" id="IPR011257">
    <property type="entry name" value="DNA_glycosylase"/>
</dbReference>
<evidence type="ECO:0000256" key="5">
    <source>
        <dbReference type="ARBA" id="ARBA00022801"/>
    </source>
</evidence>
<evidence type="ECO:0000256" key="9">
    <source>
        <dbReference type="ARBA" id="ARBA00023295"/>
    </source>
</evidence>
<evidence type="ECO:0000256" key="1">
    <source>
        <dbReference type="ARBA" id="ARBA00001966"/>
    </source>
</evidence>
<comment type="similarity">
    <text evidence="2">Belongs to the Nth/MutY family.</text>
</comment>
<keyword evidence="9" id="KW-0326">Glycosidase</keyword>
<keyword evidence="8" id="KW-0234">DNA repair</keyword>
<evidence type="ECO:0000256" key="7">
    <source>
        <dbReference type="ARBA" id="ARBA00023014"/>
    </source>
</evidence>
<keyword evidence="6" id="KW-0408">Iron</keyword>
<evidence type="ECO:0000256" key="2">
    <source>
        <dbReference type="ARBA" id="ARBA00008343"/>
    </source>
</evidence>
<dbReference type="SUPFAM" id="SSF48150">
    <property type="entry name" value="DNA-glycosylase"/>
    <property type="match status" value="1"/>
</dbReference>
<dbReference type="EMBL" id="JBBPBM010000046">
    <property type="protein sequence ID" value="KAK8521691.1"/>
    <property type="molecule type" value="Genomic_DNA"/>
</dbReference>
<evidence type="ECO:0000256" key="3">
    <source>
        <dbReference type="ARBA" id="ARBA00022723"/>
    </source>
</evidence>
<evidence type="ECO:0000256" key="6">
    <source>
        <dbReference type="ARBA" id="ARBA00023004"/>
    </source>
</evidence>
<dbReference type="Gene3D" id="1.10.1670.10">
    <property type="entry name" value="Helix-hairpin-Helix base-excision DNA repair enzymes (C-terminal)"/>
    <property type="match status" value="1"/>
</dbReference>
<dbReference type="InterPro" id="IPR044298">
    <property type="entry name" value="MIG/MutY"/>
</dbReference>
<comment type="cofactor">
    <cofactor evidence="1">
        <name>[4Fe-4S] cluster</name>
        <dbReference type="ChEBI" id="CHEBI:49883"/>
    </cofactor>
</comment>
<keyword evidence="7" id="KW-0411">Iron-sulfur</keyword>
<accession>A0ABR2CRD2</accession>
<reference evidence="10 11" key="1">
    <citation type="journal article" date="2024" name="G3 (Bethesda)">
        <title>Genome assembly of Hibiscus sabdariffa L. provides insights into metabolisms of medicinal natural products.</title>
        <authorList>
            <person name="Kim T."/>
        </authorList>
    </citation>
    <scope>NUCLEOTIDE SEQUENCE [LARGE SCALE GENOMIC DNA]</scope>
    <source>
        <strain evidence="10">TK-2024</strain>
        <tissue evidence="10">Old leaves</tissue>
    </source>
</reference>
<evidence type="ECO:0000313" key="11">
    <source>
        <dbReference type="Proteomes" id="UP001472677"/>
    </source>
</evidence>
<dbReference type="InterPro" id="IPR000445">
    <property type="entry name" value="HhH_motif"/>
</dbReference>
<proteinExistence type="inferred from homology"/>
<dbReference type="PANTHER" id="PTHR42944">
    <property type="entry name" value="ADENINE DNA GLYCOSYLASE"/>
    <property type="match status" value="1"/>
</dbReference>
<keyword evidence="4" id="KW-0227">DNA damage</keyword>
<dbReference type="PANTHER" id="PTHR42944:SF1">
    <property type="entry name" value="ADENINE DNA GLYCOSYLASE"/>
    <property type="match status" value="1"/>
</dbReference>
<evidence type="ECO:0000313" key="10">
    <source>
        <dbReference type="EMBL" id="KAK8521691.1"/>
    </source>
</evidence>
<comment type="caution">
    <text evidence="10">The sequence shown here is derived from an EMBL/GenBank/DDBJ whole genome shotgun (WGS) entry which is preliminary data.</text>
</comment>
<name>A0ABR2CRD2_9ROSI</name>
<keyword evidence="11" id="KW-1185">Reference proteome</keyword>
<keyword evidence="5" id="KW-0378">Hydrolase</keyword>
<sequence>MIVASGGEFPNTLSALRNVPGIGDYTAGAIASIAFKQVEHVVDGNVVRVLARLKAISANPKDKLTVKNFWKLAAQLVTLDERGI</sequence>
<evidence type="ECO:0008006" key="12">
    <source>
        <dbReference type="Google" id="ProtNLM"/>
    </source>
</evidence>
<protein>
    <recommendedName>
        <fullName evidence="12">Adenine DNA glycosylase</fullName>
    </recommendedName>
</protein>
<gene>
    <name evidence="10" type="ORF">V6N12_066281</name>
</gene>
<keyword evidence="3" id="KW-0479">Metal-binding</keyword>
<dbReference type="InterPro" id="IPR023170">
    <property type="entry name" value="HhH_base_excis_C"/>
</dbReference>
<dbReference type="Pfam" id="PF00633">
    <property type="entry name" value="HHH"/>
    <property type="match status" value="1"/>
</dbReference>
<organism evidence="10 11">
    <name type="scientific">Hibiscus sabdariffa</name>
    <name type="common">roselle</name>
    <dbReference type="NCBI Taxonomy" id="183260"/>
    <lineage>
        <taxon>Eukaryota</taxon>
        <taxon>Viridiplantae</taxon>
        <taxon>Streptophyta</taxon>
        <taxon>Embryophyta</taxon>
        <taxon>Tracheophyta</taxon>
        <taxon>Spermatophyta</taxon>
        <taxon>Magnoliopsida</taxon>
        <taxon>eudicotyledons</taxon>
        <taxon>Gunneridae</taxon>
        <taxon>Pentapetalae</taxon>
        <taxon>rosids</taxon>
        <taxon>malvids</taxon>
        <taxon>Malvales</taxon>
        <taxon>Malvaceae</taxon>
        <taxon>Malvoideae</taxon>
        <taxon>Hibiscus</taxon>
    </lineage>
</organism>
<dbReference type="Proteomes" id="UP001472677">
    <property type="component" value="Unassembled WGS sequence"/>
</dbReference>
<evidence type="ECO:0000256" key="8">
    <source>
        <dbReference type="ARBA" id="ARBA00023204"/>
    </source>
</evidence>
<evidence type="ECO:0000256" key="4">
    <source>
        <dbReference type="ARBA" id="ARBA00022763"/>
    </source>
</evidence>